<dbReference type="EMBL" id="MN740010">
    <property type="protein sequence ID" value="QHT83525.1"/>
    <property type="molecule type" value="Genomic_DNA"/>
</dbReference>
<sequence length="280" mass="33768">MKILTAVVNNPLFIEIQYYTLKKYMKCDYEFIVFNDAKQFPDFTNGNDENLYKEIINKCEELDIQCISVPNDHHKTMDCPVKRCADSINFMYQYMLKNKDEYLIIDSDMFLIDDFYVEKYREYDCAIVLQNRKIPFVNYIWNGLFYFNTQKMDELEIISWDQAFSSDVGGMTYMWLNNKCKNLPNVIDIRNSKKNIFNRDGIYFIKHLWSLTWNDNEMPEKMKNTKLEEFIKKDPRNQNGKYFCEIYDDIFLHYRAGGDWQRKGLNFHNDLTQNLKKSIL</sequence>
<reference evidence="1" key="1">
    <citation type="journal article" date="2020" name="Nature">
        <title>Giant virus diversity and host interactions through global metagenomics.</title>
        <authorList>
            <person name="Schulz F."/>
            <person name="Roux S."/>
            <person name="Paez-Espino D."/>
            <person name="Jungbluth S."/>
            <person name="Walsh D.A."/>
            <person name="Denef V.J."/>
            <person name="McMahon K.D."/>
            <person name="Konstantinidis K.T."/>
            <person name="Eloe-Fadrosh E.A."/>
            <person name="Kyrpides N.C."/>
            <person name="Woyke T."/>
        </authorList>
    </citation>
    <scope>NUCLEOTIDE SEQUENCE</scope>
    <source>
        <strain evidence="1">GVMAG-M-3300023184-168</strain>
    </source>
</reference>
<evidence type="ECO:0008006" key="2">
    <source>
        <dbReference type="Google" id="ProtNLM"/>
    </source>
</evidence>
<proteinExistence type="predicted"/>
<name>A0A6C0HTQ2_9ZZZZ</name>
<evidence type="ECO:0000313" key="1">
    <source>
        <dbReference type="EMBL" id="QHT83525.1"/>
    </source>
</evidence>
<protein>
    <recommendedName>
        <fullName evidence="2">Nucleotide-diphospho-sugar transferase domain-containing protein</fullName>
    </recommendedName>
</protein>
<accession>A0A6C0HTQ2</accession>
<dbReference type="AlphaFoldDB" id="A0A6C0HTQ2"/>
<organism evidence="1">
    <name type="scientific">viral metagenome</name>
    <dbReference type="NCBI Taxonomy" id="1070528"/>
    <lineage>
        <taxon>unclassified sequences</taxon>
        <taxon>metagenomes</taxon>
        <taxon>organismal metagenomes</taxon>
    </lineage>
</organism>